<evidence type="ECO:0000313" key="1">
    <source>
        <dbReference type="EMBL" id="KAG2911922.1"/>
    </source>
</evidence>
<gene>
    <name evidence="1" type="ORF">PC117_g19035</name>
</gene>
<organism evidence="1 2">
    <name type="scientific">Phytophthora cactorum</name>
    <dbReference type="NCBI Taxonomy" id="29920"/>
    <lineage>
        <taxon>Eukaryota</taxon>
        <taxon>Sar</taxon>
        <taxon>Stramenopiles</taxon>
        <taxon>Oomycota</taxon>
        <taxon>Peronosporomycetes</taxon>
        <taxon>Peronosporales</taxon>
        <taxon>Peronosporaceae</taxon>
        <taxon>Phytophthora</taxon>
    </lineage>
</organism>
<sequence length="102" mass="11292">MLTNKCFAIGAVVLGCEWQEPLVSKQYGDGFPVVCRPSQIGFVQHNSSLLSTVRFDGLATTAEEAFSLEIMRCEVEHFEAILPSKIELVLMAAGTLMKTRFH</sequence>
<dbReference type="AlphaFoldDB" id="A0A8T1C1N9"/>
<evidence type="ECO:0000313" key="2">
    <source>
        <dbReference type="Proteomes" id="UP000736787"/>
    </source>
</evidence>
<dbReference type="PROSITE" id="PS51257">
    <property type="entry name" value="PROKAR_LIPOPROTEIN"/>
    <property type="match status" value="1"/>
</dbReference>
<accession>A0A8T1C1N9</accession>
<comment type="caution">
    <text evidence="1">The sequence shown here is derived from an EMBL/GenBank/DDBJ whole genome shotgun (WGS) entry which is preliminary data.</text>
</comment>
<protein>
    <submittedName>
        <fullName evidence="1">Uncharacterized protein</fullName>
    </submittedName>
</protein>
<proteinExistence type="predicted"/>
<dbReference type="EMBL" id="RCMK01000803">
    <property type="protein sequence ID" value="KAG2911922.1"/>
    <property type="molecule type" value="Genomic_DNA"/>
</dbReference>
<dbReference type="Proteomes" id="UP000736787">
    <property type="component" value="Unassembled WGS sequence"/>
</dbReference>
<name>A0A8T1C1N9_9STRA</name>
<reference evidence="1" key="1">
    <citation type="submission" date="2018-10" db="EMBL/GenBank/DDBJ databases">
        <title>Effector identification in a new, highly contiguous assembly of the strawberry crown rot pathogen Phytophthora cactorum.</title>
        <authorList>
            <person name="Armitage A.D."/>
            <person name="Nellist C.F."/>
            <person name="Bates H."/>
            <person name="Vickerstaff R.J."/>
            <person name="Harrison R.J."/>
        </authorList>
    </citation>
    <scope>NUCLEOTIDE SEQUENCE</scope>
    <source>
        <strain evidence="1">4040</strain>
    </source>
</reference>